<dbReference type="GO" id="GO:0018741">
    <property type="term" value="F:linear primary-alkylsulfatase activity"/>
    <property type="evidence" value="ECO:0007669"/>
    <property type="project" value="InterPro"/>
</dbReference>
<feature type="compositionally biased region" description="Low complexity" evidence="5">
    <location>
        <begin position="1"/>
        <end position="10"/>
    </location>
</feature>
<dbReference type="InterPro" id="IPR044097">
    <property type="entry name" value="Bds1/SdsA1_MBL-fold"/>
</dbReference>
<evidence type="ECO:0000256" key="3">
    <source>
        <dbReference type="ARBA" id="ARBA00022833"/>
    </source>
</evidence>
<keyword evidence="2" id="KW-0378">Hydrolase</keyword>
<dbReference type="SUPFAM" id="SSF55718">
    <property type="entry name" value="SCP-like"/>
    <property type="match status" value="1"/>
</dbReference>
<dbReference type="EMBL" id="CAACVR010000025">
    <property type="protein sequence ID" value="VEU22725.1"/>
    <property type="molecule type" value="Genomic_DNA"/>
</dbReference>
<dbReference type="PANTHER" id="PTHR43223:SF1">
    <property type="entry name" value="ALKYL_ARYL-SULFATASE BDS1"/>
    <property type="match status" value="1"/>
</dbReference>
<dbReference type="SUPFAM" id="SSF56281">
    <property type="entry name" value="Metallo-hydrolase/oxidoreductase"/>
    <property type="match status" value="1"/>
</dbReference>
<dbReference type="Pfam" id="PF14863">
    <property type="entry name" value="Alkyl_sulf_dimr"/>
    <property type="match status" value="1"/>
</dbReference>
<dbReference type="PANTHER" id="PTHR43223">
    <property type="entry name" value="ALKYL/ARYL-SULFATASE"/>
    <property type="match status" value="1"/>
</dbReference>
<feature type="compositionally biased region" description="Pro residues" evidence="5">
    <location>
        <begin position="11"/>
        <end position="20"/>
    </location>
</feature>
<dbReference type="FunCoup" id="A0A448YP68">
    <property type="interactions" value="14"/>
</dbReference>
<proteinExistence type="inferred from homology"/>
<feature type="compositionally biased region" description="Polar residues" evidence="5">
    <location>
        <begin position="21"/>
        <end position="30"/>
    </location>
</feature>
<feature type="region of interest" description="Disordered" evidence="5">
    <location>
        <begin position="1"/>
        <end position="30"/>
    </location>
</feature>
<evidence type="ECO:0000256" key="1">
    <source>
        <dbReference type="ARBA" id="ARBA00022723"/>
    </source>
</evidence>
<dbReference type="OrthoDB" id="449487at2759"/>
<evidence type="ECO:0000256" key="5">
    <source>
        <dbReference type="SAM" id="MobiDB-lite"/>
    </source>
</evidence>
<dbReference type="InterPro" id="IPR036866">
    <property type="entry name" value="RibonucZ/Hydroxyglut_hydro"/>
</dbReference>
<organism evidence="7 8">
    <name type="scientific">Brettanomyces naardenensis</name>
    <name type="common">Yeast</name>
    <dbReference type="NCBI Taxonomy" id="13370"/>
    <lineage>
        <taxon>Eukaryota</taxon>
        <taxon>Fungi</taxon>
        <taxon>Dikarya</taxon>
        <taxon>Ascomycota</taxon>
        <taxon>Saccharomycotina</taxon>
        <taxon>Pichiomycetes</taxon>
        <taxon>Pichiales</taxon>
        <taxon>Pichiaceae</taxon>
        <taxon>Brettanomyces</taxon>
    </lineage>
</organism>
<accession>A0A448YP68</accession>
<evidence type="ECO:0000259" key="6">
    <source>
        <dbReference type="SMART" id="SM00849"/>
    </source>
</evidence>
<dbReference type="Gene3D" id="3.60.15.30">
    <property type="entry name" value="Metallo-beta-lactamase domain"/>
    <property type="match status" value="1"/>
</dbReference>
<evidence type="ECO:0000256" key="2">
    <source>
        <dbReference type="ARBA" id="ARBA00022801"/>
    </source>
</evidence>
<sequence>MTNSPSAAPAAPAPIDPPTPTHSAPASDTTNATRGLVASLNPCSIYSSSTERVVWNNDAYKFLQDDCPDTANPSLWRQSRLCAEQGLFKVTDGIYQVRGFDISNITFVETFPTAGSPPGVVVIDPLISYECAQKALELYLSHRPGRVIRALIYTHSHIDHFGGAGAIVDAAPPELPIYAPEGFFEHSVSENIYAGNAMLRRAVYMYGILLEKGPKGQIGTGLGLATSTGKSALIPPTVTISTTGQSAVIDGLKIVFQVTPGTEAPSEMNFFFPQYKALCMAENASHTMHNIQTLRGALVRDARLWSYYLDESIVLYGHDSDVVFSSHHWPTWGNDNIITFLSQQRDLYAYLHNETLRQLNNGLTGLEIAEDFKLPPSLDKLWATKGYYGSISHNVKAIYNRYMGWFDGNPAHLWQHPPAEEAKRYVDCLGGIDRAISLGLQYEKDGDLRFAATLLSHAVFADQENKAAREALQSVLTKLGYAAENATWRNFFLTGARELTHPIQANVNAVSPEALLSLSIQQLLDSLVIRINGPKAWNKAFTIDIMISDLNSGWHLNLSNGALTGHAIPFKKFDSSDKLPASLTIEVTHRQLVGLTLGQPDNLDGIHTSGDVTVWKTLLSLLTIPDTSFAIVTPEKVST</sequence>
<dbReference type="Pfam" id="PF00753">
    <property type="entry name" value="Lactamase_B"/>
    <property type="match status" value="1"/>
</dbReference>
<protein>
    <submittedName>
        <fullName evidence="7">DEKNAAC103795</fullName>
    </submittedName>
</protein>
<dbReference type="FunFam" id="3.60.15.30:FF:000001">
    <property type="entry name" value="Alkyl/aryl-sulfatase BDS1"/>
    <property type="match status" value="1"/>
</dbReference>
<dbReference type="Gene3D" id="3.30.1050.10">
    <property type="entry name" value="SCP2 sterol-binding domain"/>
    <property type="match status" value="1"/>
</dbReference>
<evidence type="ECO:0000313" key="7">
    <source>
        <dbReference type="EMBL" id="VEU22725.1"/>
    </source>
</evidence>
<dbReference type="GO" id="GO:0046983">
    <property type="term" value="F:protein dimerization activity"/>
    <property type="evidence" value="ECO:0007669"/>
    <property type="project" value="InterPro"/>
</dbReference>
<dbReference type="Pfam" id="PF14864">
    <property type="entry name" value="Alkyl_sulf_C"/>
    <property type="match status" value="1"/>
</dbReference>
<gene>
    <name evidence="7" type="ORF">BRENAR_LOCUS3456</name>
</gene>
<dbReference type="GO" id="GO:0018909">
    <property type="term" value="P:dodecyl sulfate metabolic process"/>
    <property type="evidence" value="ECO:0007669"/>
    <property type="project" value="InterPro"/>
</dbReference>
<keyword evidence="8" id="KW-1185">Reference proteome</keyword>
<dbReference type="InterPro" id="IPR038536">
    <property type="entry name" value="Alkyl/aryl-sulf_dimr_sf"/>
</dbReference>
<dbReference type="CDD" id="cd07710">
    <property type="entry name" value="arylsulfatase_Sdsa1-like_MBL-fold"/>
    <property type="match status" value="1"/>
</dbReference>
<dbReference type="InParanoid" id="A0A448YP68"/>
<dbReference type="Proteomes" id="UP000290900">
    <property type="component" value="Unassembled WGS sequence"/>
</dbReference>
<evidence type="ECO:0000313" key="8">
    <source>
        <dbReference type="Proteomes" id="UP000290900"/>
    </source>
</evidence>
<dbReference type="SMART" id="SM00849">
    <property type="entry name" value="Lactamase_B"/>
    <property type="match status" value="1"/>
</dbReference>
<dbReference type="Gene3D" id="1.25.40.880">
    <property type="entry name" value="Alkyl sulfatase, dimerisation domain"/>
    <property type="match status" value="1"/>
</dbReference>
<dbReference type="GO" id="GO:0046872">
    <property type="term" value="F:metal ion binding"/>
    <property type="evidence" value="ECO:0007669"/>
    <property type="project" value="UniProtKB-KW"/>
</dbReference>
<comment type="similarity">
    <text evidence="4">Belongs to the metallo-beta-lactamase superfamily. Type III sulfatase family.</text>
</comment>
<dbReference type="InterPro" id="IPR029228">
    <property type="entry name" value="Alkyl_sulf_dimr"/>
</dbReference>
<keyword evidence="1" id="KW-0479">Metal-binding</keyword>
<reference evidence="7 8" key="1">
    <citation type="submission" date="2018-12" db="EMBL/GenBank/DDBJ databases">
        <authorList>
            <person name="Tiukova I."/>
            <person name="Dainat J."/>
        </authorList>
    </citation>
    <scope>NUCLEOTIDE SEQUENCE [LARGE SCALE GENOMIC DNA]</scope>
</reference>
<dbReference type="InterPro" id="IPR001279">
    <property type="entry name" value="Metallo-B-lactamas"/>
</dbReference>
<name>A0A448YP68_BRENA</name>
<dbReference type="AlphaFoldDB" id="A0A448YP68"/>
<dbReference type="InterPro" id="IPR036527">
    <property type="entry name" value="SCP2_sterol-bd_dom_sf"/>
</dbReference>
<evidence type="ECO:0000256" key="4">
    <source>
        <dbReference type="ARBA" id="ARBA00033751"/>
    </source>
</evidence>
<keyword evidence="3" id="KW-0862">Zinc</keyword>
<dbReference type="InterPro" id="IPR029229">
    <property type="entry name" value="Alkyl_sulf_C"/>
</dbReference>
<dbReference type="InterPro" id="IPR052195">
    <property type="entry name" value="Bact_Alkyl/Aryl-Sulfatase"/>
</dbReference>
<feature type="domain" description="Metallo-beta-lactamase" evidence="6">
    <location>
        <begin position="102"/>
        <end position="327"/>
    </location>
</feature>